<evidence type="ECO:0000259" key="1">
    <source>
        <dbReference type="Pfam" id="PF03992"/>
    </source>
</evidence>
<reference evidence="2 3" key="1">
    <citation type="submission" date="2018-11" db="EMBL/GenBank/DDBJ databases">
        <title>Genome squencing of methanotrophic bacteria isolated from alkaline groundwater in Korea.</title>
        <authorList>
            <person name="Nguyen L.N."/>
        </authorList>
    </citation>
    <scope>NUCLEOTIDE SEQUENCE [LARGE SCALE GENOMIC DNA]</scope>
    <source>
        <strain evidence="2 3">GW6</strain>
    </source>
</reference>
<dbReference type="KEGG" id="mros:EHO51_02235"/>
<proteinExistence type="predicted"/>
<dbReference type="PANTHER" id="PTHR34474">
    <property type="entry name" value="SIGNAL TRANSDUCTION PROTEIN TRAP"/>
    <property type="match status" value="1"/>
</dbReference>
<dbReference type="Proteomes" id="UP000273982">
    <property type="component" value="Chromosome"/>
</dbReference>
<keyword evidence="2" id="KW-0503">Monooxygenase</keyword>
<gene>
    <name evidence="2" type="ORF">EHO51_02235</name>
</gene>
<dbReference type="Pfam" id="PF03992">
    <property type="entry name" value="ABM"/>
    <property type="match status" value="1"/>
</dbReference>
<dbReference type="InterPro" id="IPR007138">
    <property type="entry name" value="ABM_dom"/>
</dbReference>
<dbReference type="InterPro" id="IPR011008">
    <property type="entry name" value="Dimeric_a/b-barrel"/>
</dbReference>
<evidence type="ECO:0000313" key="2">
    <source>
        <dbReference type="EMBL" id="AZG75652.1"/>
    </source>
</evidence>
<protein>
    <submittedName>
        <fullName evidence="2">Antibiotic biosynthesis monooxygenase</fullName>
    </submittedName>
</protein>
<organism evidence="2 3">
    <name type="scientific">Methylocystis rosea</name>
    <dbReference type="NCBI Taxonomy" id="173366"/>
    <lineage>
        <taxon>Bacteria</taxon>
        <taxon>Pseudomonadati</taxon>
        <taxon>Pseudomonadota</taxon>
        <taxon>Alphaproteobacteria</taxon>
        <taxon>Hyphomicrobiales</taxon>
        <taxon>Methylocystaceae</taxon>
        <taxon>Methylocystis</taxon>
    </lineage>
</organism>
<name>A0A3G8M3D5_9HYPH</name>
<dbReference type="GO" id="GO:0004497">
    <property type="term" value="F:monooxygenase activity"/>
    <property type="evidence" value="ECO:0007669"/>
    <property type="project" value="UniProtKB-KW"/>
</dbReference>
<dbReference type="Gene3D" id="3.30.70.100">
    <property type="match status" value="1"/>
</dbReference>
<dbReference type="AlphaFoldDB" id="A0A3G8M3D5"/>
<keyword evidence="2" id="KW-0560">Oxidoreductase</keyword>
<sequence length="113" mass="12929">MKYSATGQKERAMFMASNQFKVVKGCEETFETAWRETSVRLREAAGLIGFQFHRGKQSGPHVLYFSVTMWETEERFLDWRRAELYGPPNGGAGPRCASRLEEFDATVSRSNPQ</sequence>
<accession>A0A3G8M3D5</accession>
<dbReference type="PANTHER" id="PTHR34474:SF2">
    <property type="entry name" value="SIGNAL TRANSDUCTION PROTEIN TRAP"/>
    <property type="match status" value="1"/>
</dbReference>
<feature type="domain" description="ABM" evidence="1">
    <location>
        <begin position="13"/>
        <end position="84"/>
    </location>
</feature>
<dbReference type="SUPFAM" id="SSF54909">
    <property type="entry name" value="Dimeric alpha+beta barrel"/>
    <property type="match status" value="1"/>
</dbReference>
<evidence type="ECO:0000313" key="3">
    <source>
        <dbReference type="Proteomes" id="UP000273982"/>
    </source>
</evidence>
<dbReference type="InterPro" id="IPR050404">
    <property type="entry name" value="Heme-degrading_MO"/>
</dbReference>
<dbReference type="EMBL" id="CP034086">
    <property type="protein sequence ID" value="AZG75652.1"/>
    <property type="molecule type" value="Genomic_DNA"/>
</dbReference>